<accession>A0ABT2ANS9</accession>
<organism evidence="2 3">
    <name type="scientific">Massilia agri</name>
    <dbReference type="NCBI Taxonomy" id="1886785"/>
    <lineage>
        <taxon>Bacteria</taxon>
        <taxon>Pseudomonadati</taxon>
        <taxon>Pseudomonadota</taxon>
        <taxon>Betaproteobacteria</taxon>
        <taxon>Burkholderiales</taxon>
        <taxon>Oxalobacteraceae</taxon>
        <taxon>Telluria group</taxon>
        <taxon>Massilia</taxon>
    </lineage>
</organism>
<comment type="caution">
    <text evidence="2">The sequence shown here is derived from an EMBL/GenBank/DDBJ whole genome shotgun (WGS) entry which is preliminary data.</text>
</comment>
<name>A0ABT2ANS9_9BURK</name>
<dbReference type="EMBL" id="JANUHA010000011">
    <property type="protein sequence ID" value="MCS0597880.1"/>
    <property type="molecule type" value="Genomic_DNA"/>
</dbReference>
<dbReference type="NCBIfam" id="TIGR02532">
    <property type="entry name" value="IV_pilin_GFxxxE"/>
    <property type="match status" value="1"/>
</dbReference>
<sequence length="214" mass="22281">MRAVMRTQAMRALGFTLVEAMVVLAVMAIMLAIGVPRMSDWLAAAKANAAGGFYAEGFTLARAQALANNSASRLVLSPNAASGQYDWQVDVCFPTPDAPCSDATGNWSTTTAAVKAAQDAGAGVKSIARNADALPPRSRVLVTPGPDGDTAVYFTPLGWVDTRSASRMMRIDLTAPANAGSNDFRATSVVLTLAGVAAKCEPNAADNDSRRCPE</sequence>
<dbReference type="Gene3D" id="3.30.700.10">
    <property type="entry name" value="Glycoprotein, Type 4 Pilin"/>
    <property type="match status" value="1"/>
</dbReference>
<protein>
    <submittedName>
        <fullName evidence="2">Prepilin-type N-terminal cleavage/methylation domain-containing protein</fullName>
    </submittedName>
</protein>
<gene>
    <name evidence="2" type="ORF">NX780_16140</name>
</gene>
<evidence type="ECO:0000313" key="2">
    <source>
        <dbReference type="EMBL" id="MCS0597880.1"/>
    </source>
</evidence>
<keyword evidence="3" id="KW-1185">Reference proteome</keyword>
<reference evidence="2 3" key="1">
    <citation type="submission" date="2022-08" db="EMBL/GenBank/DDBJ databases">
        <title>Reclassification of Massilia species as members of the genera Telluria, Duganella, Pseudoduganella, Mokoshia gen. nov. and Zemynaea gen. nov. using orthogonal and non-orthogonal genome-based approaches.</title>
        <authorList>
            <person name="Bowman J.P."/>
        </authorList>
    </citation>
    <scope>NUCLEOTIDE SEQUENCE [LARGE SCALE GENOMIC DNA]</scope>
    <source>
        <strain evidence="2 3">JCM 31661</strain>
    </source>
</reference>
<dbReference type="InterPro" id="IPR045584">
    <property type="entry name" value="Pilin-like"/>
</dbReference>
<keyword evidence="1" id="KW-1133">Transmembrane helix</keyword>
<feature type="transmembrane region" description="Helical" evidence="1">
    <location>
        <begin position="12"/>
        <end position="33"/>
    </location>
</feature>
<dbReference type="InterPro" id="IPR012902">
    <property type="entry name" value="N_methyl_site"/>
</dbReference>
<dbReference type="Pfam" id="PF07963">
    <property type="entry name" value="N_methyl"/>
    <property type="match status" value="1"/>
</dbReference>
<proteinExistence type="predicted"/>
<dbReference type="RefSeq" id="WP_258828901.1">
    <property type="nucleotide sequence ID" value="NZ_JANUHA010000011.1"/>
</dbReference>
<keyword evidence="1" id="KW-0472">Membrane</keyword>
<keyword evidence="1" id="KW-0812">Transmembrane</keyword>
<dbReference type="SUPFAM" id="SSF54523">
    <property type="entry name" value="Pili subunits"/>
    <property type="match status" value="1"/>
</dbReference>
<dbReference type="Proteomes" id="UP001206572">
    <property type="component" value="Unassembled WGS sequence"/>
</dbReference>
<evidence type="ECO:0000256" key="1">
    <source>
        <dbReference type="SAM" id="Phobius"/>
    </source>
</evidence>
<evidence type="ECO:0000313" key="3">
    <source>
        <dbReference type="Proteomes" id="UP001206572"/>
    </source>
</evidence>